<reference evidence="5" key="1">
    <citation type="journal article" date="2019" name="Int. J. Syst. Evol. Microbiol.">
        <title>The Global Catalogue of Microorganisms (GCM) 10K type strain sequencing project: providing services to taxonomists for standard genome sequencing and annotation.</title>
        <authorList>
            <consortium name="The Broad Institute Genomics Platform"/>
            <consortium name="The Broad Institute Genome Sequencing Center for Infectious Disease"/>
            <person name="Wu L."/>
            <person name="Ma J."/>
        </authorList>
    </citation>
    <scope>NUCLEOTIDE SEQUENCE [LARGE SCALE GENOMIC DNA]</scope>
    <source>
        <strain evidence="5">KCTC 3950</strain>
    </source>
</reference>
<keyword evidence="5" id="KW-1185">Reference proteome</keyword>
<evidence type="ECO:0000256" key="2">
    <source>
        <dbReference type="SAM" id="SignalP"/>
    </source>
</evidence>
<proteinExistence type="predicted"/>
<gene>
    <name evidence="4" type="ORF">ACFSUF_01895</name>
</gene>
<organism evidence="4 5">
    <name type="scientific">Paenibacillus gansuensis</name>
    <dbReference type="NCBI Taxonomy" id="306542"/>
    <lineage>
        <taxon>Bacteria</taxon>
        <taxon>Bacillati</taxon>
        <taxon>Bacillota</taxon>
        <taxon>Bacilli</taxon>
        <taxon>Bacillales</taxon>
        <taxon>Paenibacillaceae</taxon>
        <taxon>Paenibacillus</taxon>
    </lineage>
</organism>
<sequence length="803" mass="87160">MMYEKTLFGPAFRKAALAGTLAVAMAAVAPFPGAPQAAVYAQSADSGYSVTASDGFTAVISGLNMTRGAGMLVAYTPLWGYSTSTNAFGAEVVLVETGTPGQYEVKDVNSAFGDVSRSGNSEIPVNGLVLSAGPGGTPDVRKDLLTHFKVGDRVTYSEPITKSASNTVMVIDPTPQNNPAGALFDGYRGPDQLLVYTPAFGPSTRTNQYGYEVTVVDGIIQSAGGADSAIPANGYVISAHGTNAAWLSSISEVGAKVQLNGLALTISKDASSYVYQAGQAVSEAKAAIQKGYDQFVNAPFEQASAQVQKAETLLKQARLVLESDPVASVYVSKQATAAARDAFYLSLPSRTAESRGVWYRPLEKSPEQIAKTLDRMQAAGFNELYLETWWQGYTIFPSKTAAEHGIAEQNPLFKGWDPLKVFMEEAAKRGIAVHAWLDGFMVGIDPSGGPVLKAHPDWSAVSRSQVGSGKPMPQKGNGYFWMDITNPAVQNYLLGITKEMVTSYHMAGVDLDYMRFPHASDWKESYNFSDYSRTAYAKESGIDPYTLDPQTQPEQWKQWSDWIVDAEDEFVKTVYREMKALNSQLVVSATPEPGAEAEKIGNWSQYVDVVIPQAYSYSVDSVRESVQQHMSELKPGNLTYSGIFPMYVHMGPYETVAQVQAARDIDHGTTIFAFGQASPLAVDALRKGPWRDKAVSTGMHPQQAIAALLESMVKDANEVYVPRKAMDEKTAKLLEQKVQVVTKQLNEDLPWKAYGSVEAMLGQIEALINLDTTGINPVVVQKLGDQISYARMLLTYSVTKQIK</sequence>
<evidence type="ECO:0000313" key="4">
    <source>
        <dbReference type="EMBL" id="MFD2611174.1"/>
    </source>
</evidence>
<keyword evidence="4" id="KW-0378">Hydrolase</keyword>
<dbReference type="Proteomes" id="UP001597541">
    <property type="component" value="Unassembled WGS sequence"/>
</dbReference>
<dbReference type="InterPro" id="IPR017853">
    <property type="entry name" value="GH"/>
</dbReference>
<protein>
    <submittedName>
        <fullName evidence="4">Glycoside hydrolase family 10 protein</fullName>
    </submittedName>
</protein>
<dbReference type="EMBL" id="JBHUME010000002">
    <property type="protein sequence ID" value="MFD2611174.1"/>
    <property type="molecule type" value="Genomic_DNA"/>
</dbReference>
<dbReference type="PANTHER" id="PTHR43405:SF1">
    <property type="entry name" value="GLYCOSYL HYDROLASE DIGH"/>
    <property type="match status" value="1"/>
</dbReference>
<dbReference type="RefSeq" id="WP_377599551.1">
    <property type="nucleotide sequence ID" value="NZ_JBHUME010000002.1"/>
</dbReference>
<accession>A0ABW5P817</accession>
<name>A0ABW5P817_9BACL</name>
<feature type="signal peptide" evidence="2">
    <location>
        <begin position="1"/>
        <end position="37"/>
    </location>
</feature>
<feature type="chain" id="PRO_5045694429" evidence="2">
    <location>
        <begin position="38"/>
        <end position="803"/>
    </location>
</feature>
<dbReference type="Gene3D" id="3.20.20.80">
    <property type="entry name" value="Glycosidases"/>
    <property type="match status" value="1"/>
</dbReference>
<evidence type="ECO:0000313" key="5">
    <source>
        <dbReference type="Proteomes" id="UP001597541"/>
    </source>
</evidence>
<dbReference type="PANTHER" id="PTHR43405">
    <property type="entry name" value="GLYCOSYL HYDROLASE DIGH"/>
    <property type="match status" value="1"/>
</dbReference>
<dbReference type="InterPro" id="IPR052177">
    <property type="entry name" value="Divisome_Glycosyl_Hydrolase"/>
</dbReference>
<evidence type="ECO:0000259" key="3">
    <source>
        <dbReference type="Pfam" id="PF02638"/>
    </source>
</evidence>
<dbReference type="SUPFAM" id="SSF51445">
    <property type="entry name" value="(Trans)glycosidases"/>
    <property type="match status" value="1"/>
</dbReference>
<feature type="domain" description="Glycosyl hydrolase-like 10" evidence="3">
    <location>
        <begin position="365"/>
        <end position="628"/>
    </location>
</feature>
<comment type="caution">
    <text evidence="4">The sequence shown here is derived from an EMBL/GenBank/DDBJ whole genome shotgun (WGS) entry which is preliminary data.</text>
</comment>
<dbReference type="Pfam" id="PF02638">
    <property type="entry name" value="GHL10"/>
    <property type="match status" value="1"/>
</dbReference>
<dbReference type="InterPro" id="IPR003790">
    <property type="entry name" value="GHL10"/>
</dbReference>
<dbReference type="GO" id="GO:0016787">
    <property type="term" value="F:hydrolase activity"/>
    <property type="evidence" value="ECO:0007669"/>
    <property type="project" value="UniProtKB-KW"/>
</dbReference>
<evidence type="ECO:0000256" key="1">
    <source>
        <dbReference type="ARBA" id="ARBA00022729"/>
    </source>
</evidence>
<keyword evidence="1 2" id="KW-0732">Signal</keyword>